<dbReference type="Proteomes" id="UP001177003">
    <property type="component" value="Chromosome 0"/>
</dbReference>
<dbReference type="EMBL" id="OX465086">
    <property type="protein sequence ID" value="CAI9261933.1"/>
    <property type="molecule type" value="Genomic_DNA"/>
</dbReference>
<dbReference type="PANTHER" id="PTHR46782">
    <property type="entry name" value="OS01G0757700 PROTEIN"/>
    <property type="match status" value="1"/>
</dbReference>
<name>A0AA35Y8N1_LACSI</name>
<evidence type="ECO:0000256" key="1">
    <source>
        <dbReference type="ARBA" id="ARBA00022737"/>
    </source>
</evidence>
<keyword evidence="1" id="KW-0677">Repeat</keyword>
<evidence type="ECO:0000313" key="4">
    <source>
        <dbReference type="Proteomes" id="UP001177003"/>
    </source>
</evidence>
<gene>
    <name evidence="3" type="ORF">LSALG_LOCUS2704</name>
</gene>
<feature type="repeat" description="PPR" evidence="2">
    <location>
        <begin position="267"/>
        <end position="301"/>
    </location>
</feature>
<sequence length="352" mass="40840">MKAKPDALLSDRGSRTVASEVSCRRCTTSSTERVGMETSKKVEEIRGMKNEQRRNSWVCLDPPTEVYRSKMLKAQSMLTTQMSFPISLAKQNQIGVFGIQDSSFIKTPSIRQKEIWHVVKCSKNQSSRQLIKLNDVDRKVAKKPSKTEHHLWNKRDSAASGQKALNLVRIVCGLPNEKEAVYGELDKWTAWESEFPVIAVAKALNILKQRKQWKRVIQVAKWMFGKGQGMTMGTFDTLLHAFDMEQRVDEAESFWNMFLHTHERSISKRLFSRIISIYAHHNMPQNIIEVFADMEELGVKPDEDTTRKVARAFQIVGEKEKQQLVLKKYLSQWKYIHFKGERVRVRRYTSDE</sequence>
<dbReference type="PANTHER" id="PTHR46782:SF2">
    <property type="entry name" value="OS07G0545900 PROTEIN"/>
    <property type="match status" value="1"/>
</dbReference>
<dbReference type="InterPro" id="IPR011990">
    <property type="entry name" value="TPR-like_helical_dom_sf"/>
</dbReference>
<dbReference type="InterPro" id="IPR044646">
    <property type="entry name" value="EMB1417-like"/>
</dbReference>
<keyword evidence="4" id="KW-1185">Reference proteome</keyword>
<dbReference type="PROSITE" id="PS51375">
    <property type="entry name" value="PPR"/>
    <property type="match status" value="1"/>
</dbReference>
<dbReference type="Gene3D" id="1.25.40.10">
    <property type="entry name" value="Tetratricopeptide repeat domain"/>
    <property type="match status" value="1"/>
</dbReference>
<dbReference type="NCBIfam" id="TIGR00756">
    <property type="entry name" value="PPR"/>
    <property type="match status" value="1"/>
</dbReference>
<evidence type="ECO:0008006" key="5">
    <source>
        <dbReference type="Google" id="ProtNLM"/>
    </source>
</evidence>
<evidence type="ECO:0000256" key="2">
    <source>
        <dbReference type="PROSITE-ProRule" id="PRU00708"/>
    </source>
</evidence>
<accession>A0AA35Y8N1</accession>
<dbReference type="InterPro" id="IPR002885">
    <property type="entry name" value="PPR_rpt"/>
</dbReference>
<proteinExistence type="predicted"/>
<reference evidence="3" key="1">
    <citation type="submission" date="2023-04" db="EMBL/GenBank/DDBJ databases">
        <authorList>
            <person name="Vijverberg K."/>
            <person name="Xiong W."/>
            <person name="Schranz E."/>
        </authorList>
    </citation>
    <scope>NUCLEOTIDE SEQUENCE</scope>
</reference>
<evidence type="ECO:0000313" key="3">
    <source>
        <dbReference type="EMBL" id="CAI9261933.1"/>
    </source>
</evidence>
<dbReference type="AlphaFoldDB" id="A0AA35Y8N1"/>
<protein>
    <recommendedName>
        <fullName evidence="5">Pentatricopeptide repeat-containing protein</fullName>
    </recommendedName>
</protein>
<organism evidence="3 4">
    <name type="scientific">Lactuca saligna</name>
    <name type="common">Willowleaf lettuce</name>
    <dbReference type="NCBI Taxonomy" id="75948"/>
    <lineage>
        <taxon>Eukaryota</taxon>
        <taxon>Viridiplantae</taxon>
        <taxon>Streptophyta</taxon>
        <taxon>Embryophyta</taxon>
        <taxon>Tracheophyta</taxon>
        <taxon>Spermatophyta</taxon>
        <taxon>Magnoliopsida</taxon>
        <taxon>eudicotyledons</taxon>
        <taxon>Gunneridae</taxon>
        <taxon>Pentapetalae</taxon>
        <taxon>asterids</taxon>
        <taxon>campanulids</taxon>
        <taxon>Asterales</taxon>
        <taxon>Asteraceae</taxon>
        <taxon>Cichorioideae</taxon>
        <taxon>Cichorieae</taxon>
        <taxon>Lactucinae</taxon>
        <taxon>Lactuca</taxon>
    </lineage>
</organism>